<dbReference type="InterPro" id="IPR037066">
    <property type="entry name" value="Plug_dom_sf"/>
</dbReference>
<keyword evidence="3 7" id="KW-1134">Transmembrane beta strand</keyword>
<dbReference type="Pfam" id="PF07715">
    <property type="entry name" value="Plug"/>
    <property type="match status" value="1"/>
</dbReference>
<dbReference type="NCBIfam" id="TIGR04057">
    <property type="entry name" value="SusC_RagA_signa"/>
    <property type="match status" value="1"/>
</dbReference>
<keyword evidence="9" id="KW-0732">Signal</keyword>
<dbReference type="InterPro" id="IPR036942">
    <property type="entry name" value="Beta-barrel_TonB_sf"/>
</dbReference>
<keyword evidence="12" id="KW-1185">Reference proteome</keyword>
<evidence type="ECO:0000256" key="7">
    <source>
        <dbReference type="PROSITE-ProRule" id="PRU01360"/>
    </source>
</evidence>
<dbReference type="InterPro" id="IPR012910">
    <property type="entry name" value="Plug_dom"/>
</dbReference>
<evidence type="ECO:0000313" key="12">
    <source>
        <dbReference type="Proteomes" id="UP001484239"/>
    </source>
</evidence>
<dbReference type="Gene3D" id="2.170.130.10">
    <property type="entry name" value="TonB-dependent receptor, plug domain"/>
    <property type="match status" value="1"/>
</dbReference>
<keyword evidence="4 7" id="KW-0812">Transmembrane</keyword>
<dbReference type="RefSeq" id="WP_405277160.1">
    <property type="nucleotide sequence ID" value="NZ_CP144380.1"/>
</dbReference>
<dbReference type="Proteomes" id="UP001484239">
    <property type="component" value="Unassembled WGS sequence"/>
</dbReference>
<evidence type="ECO:0000313" key="11">
    <source>
        <dbReference type="EMBL" id="MEK9501108.1"/>
    </source>
</evidence>
<feature type="signal peptide" evidence="9">
    <location>
        <begin position="1"/>
        <end position="25"/>
    </location>
</feature>
<protein>
    <submittedName>
        <fullName evidence="11">SusC/RagA family TonB-linked outer membrane protein</fullName>
    </submittedName>
</protein>
<dbReference type="Gene3D" id="2.40.170.20">
    <property type="entry name" value="TonB-dependent receptor, beta-barrel domain"/>
    <property type="match status" value="1"/>
</dbReference>
<comment type="similarity">
    <text evidence="7">Belongs to the TonB-dependent receptor family.</text>
</comment>
<dbReference type="InterPro" id="IPR039426">
    <property type="entry name" value="TonB-dep_rcpt-like"/>
</dbReference>
<dbReference type="PROSITE" id="PS52016">
    <property type="entry name" value="TONB_DEPENDENT_REC_3"/>
    <property type="match status" value="1"/>
</dbReference>
<comment type="caution">
    <text evidence="11">The sequence shown here is derived from an EMBL/GenBank/DDBJ whole genome shotgun (WGS) entry which is preliminary data.</text>
</comment>
<evidence type="ECO:0000256" key="5">
    <source>
        <dbReference type="ARBA" id="ARBA00023136"/>
    </source>
</evidence>
<dbReference type="SUPFAM" id="SSF56935">
    <property type="entry name" value="Porins"/>
    <property type="match status" value="1"/>
</dbReference>
<evidence type="ECO:0000256" key="1">
    <source>
        <dbReference type="ARBA" id="ARBA00004571"/>
    </source>
</evidence>
<evidence type="ECO:0000256" key="9">
    <source>
        <dbReference type="SAM" id="SignalP"/>
    </source>
</evidence>
<dbReference type="Gene3D" id="2.60.40.1120">
    <property type="entry name" value="Carboxypeptidase-like, regulatory domain"/>
    <property type="match status" value="1"/>
</dbReference>
<comment type="subcellular location">
    <subcellularLocation>
        <location evidence="1 7">Cell outer membrane</location>
        <topology evidence="1 7">Multi-pass membrane protein</topology>
    </subcellularLocation>
</comment>
<evidence type="ECO:0000256" key="2">
    <source>
        <dbReference type="ARBA" id="ARBA00022448"/>
    </source>
</evidence>
<proteinExistence type="inferred from homology"/>
<feature type="domain" description="TonB-dependent receptor plug" evidence="10">
    <location>
        <begin position="138"/>
        <end position="240"/>
    </location>
</feature>
<dbReference type="SUPFAM" id="SSF49452">
    <property type="entry name" value="Starch-binding domain-like"/>
    <property type="match status" value="1"/>
</dbReference>
<name>A0ABU9E8P2_9BACT</name>
<dbReference type="InterPro" id="IPR023996">
    <property type="entry name" value="TonB-dep_OMP_SusC/RagA"/>
</dbReference>
<sequence length="1078" mass="116818">MKRWVQFAPLLALALAVFVAAPAAAQTGSVTGTILDGSSGLPLDAVQVSLETPAGEATQFGSITQSNGRFLLNNVPAGSYTLRATLLGFGPATQSIDVASGAPTVVQMRLDPEAISLSEIVVTGVAGATQRTKLPFDVAQVRVADMPVPSVNAGQAIAGKVAGAQVVQGSGRPGSAPSILLRGVTSLDASGRSQEPLYIVDGVILGASMVDLDALDIQTVEVVKGAAAASLYGSRAANGVIQIRTKRGAELPDDQVQYTFRTEYGQSQLRETPDLLLTEVHEYELTADGSAFVDVDGTPCQWLACSSPQLAGQAAGAGEPADGWNTFQTNRWPGQTYDQVQRFFEGGDFMVNNISIAGRSGRTNFHVSASNTFEQGIIRYQPGFKRTNFRVNVDQSVFENLTLQSSVFYSRSTAGNSQGNLFDLTRMPAGVDLEAEDPFEPGEIVLNVNPTDPESPNPLYTMRNTDSRNTRGRFLGSATLQWKPVEWMSLDGNLSFDRFDSDSYTFREKGYRTVNPSPTTNGGTLSKSTSQTEAINASITATFPWQVSDQIRNTTQMRYLLESEDYEAFNTGGNTFAVAGVPSLGNLDQTTIGSGSSQQTVRADGYFFITNFDMYDKYVLDGLIRNDGSSLFGSDQRRQWYYRIAGAWRLSEEDFFDVGAIDELKFRYSLGTAGGRPNYSAQYETYSVSGGRISPVNLGNKDLKPEFSTEHEAGFDLSLFGYGAILSMTYAKTSTEDQILQVPQPAYTGYQNQWRNAGTLESNTWEATLDLRLMESDDFRWSAKLLYDRTRSEITSLNVPAFTYGVGGQGLGSVFYARPGEEVGTFYGVQYAESCSDLPSDVSCNGFVTNDDGFLVWVGEGGSLSDRDWGADGPAVAGSTVKWGTPFGGTCTDSSTGEETKFCALGNSMPDYNVGLSTNVSWKGLNVYALLQRTSNFDIYNQPLQWGTFKRFTGIFDQTGVPEDEQKPLSYYDAWYGVSGLQPSSIFVEDGSFTKLREVTLSYRFGGDQLASLPGLNRFSSIGLNITGRNLLTFTDYRGYDPDLGEGGGDTGSAAVARVDGYNYPNFRTITASLEFIF</sequence>
<evidence type="ECO:0000256" key="8">
    <source>
        <dbReference type="SAM" id="MobiDB-lite"/>
    </source>
</evidence>
<dbReference type="InterPro" id="IPR023997">
    <property type="entry name" value="TonB-dep_OMP_SusC/RagA_CS"/>
</dbReference>
<accession>A0ABU9E8P2</accession>
<evidence type="ECO:0000256" key="4">
    <source>
        <dbReference type="ARBA" id="ARBA00022692"/>
    </source>
</evidence>
<organism evidence="11 12">
    <name type="scientific">Gaopeijia maritima</name>
    <dbReference type="NCBI Taxonomy" id="3119007"/>
    <lineage>
        <taxon>Bacteria</taxon>
        <taxon>Pseudomonadati</taxon>
        <taxon>Gemmatimonadota</taxon>
        <taxon>Longimicrobiia</taxon>
        <taxon>Gaopeijiales</taxon>
        <taxon>Gaopeijiaceae</taxon>
        <taxon>Gaopeijia</taxon>
    </lineage>
</organism>
<feature type="region of interest" description="Disordered" evidence="8">
    <location>
        <begin position="447"/>
        <end position="470"/>
    </location>
</feature>
<keyword evidence="2 7" id="KW-0813">Transport</keyword>
<dbReference type="NCBIfam" id="TIGR04056">
    <property type="entry name" value="OMP_RagA_SusC"/>
    <property type="match status" value="1"/>
</dbReference>
<dbReference type="EMBL" id="JBBHLI010000004">
    <property type="protein sequence ID" value="MEK9501108.1"/>
    <property type="molecule type" value="Genomic_DNA"/>
</dbReference>
<keyword evidence="6 7" id="KW-0998">Cell outer membrane</keyword>
<evidence type="ECO:0000256" key="3">
    <source>
        <dbReference type="ARBA" id="ARBA00022452"/>
    </source>
</evidence>
<keyword evidence="5 7" id="KW-0472">Membrane</keyword>
<dbReference type="Pfam" id="PF13620">
    <property type="entry name" value="CarboxypepD_reg"/>
    <property type="match status" value="1"/>
</dbReference>
<reference evidence="11 12" key="1">
    <citation type="submission" date="2024-02" db="EMBL/GenBank/DDBJ databases">
        <title>A novel Gemmatimonadota bacterium.</title>
        <authorList>
            <person name="Du Z.-J."/>
            <person name="Ye Y.-Q."/>
        </authorList>
    </citation>
    <scope>NUCLEOTIDE SEQUENCE [LARGE SCALE GENOMIC DNA]</scope>
    <source>
        <strain evidence="11 12">DH-20</strain>
    </source>
</reference>
<evidence type="ECO:0000256" key="6">
    <source>
        <dbReference type="ARBA" id="ARBA00023237"/>
    </source>
</evidence>
<gene>
    <name evidence="11" type="ORF">WI372_08975</name>
</gene>
<dbReference type="InterPro" id="IPR013784">
    <property type="entry name" value="Carb-bd-like_fold"/>
</dbReference>
<feature type="chain" id="PRO_5045727402" evidence="9">
    <location>
        <begin position="26"/>
        <end position="1078"/>
    </location>
</feature>
<evidence type="ECO:0000259" key="10">
    <source>
        <dbReference type="Pfam" id="PF07715"/>
    </source>
</evidence>